<feature type="domain" description="TonB-dependent transporter Oar-like beta-barrel" evidence="9">
    <location>
        <begin position="279"/>
        <end position="1177"/>
    </location>
</feature>
<evidence type="ECO:0000256" key="5">
    <source>
        <dbReference type="ARBA" id="ARBA00023136"/>
    </source>
</evidence>
<dbReference type="SUPFAM" id="SSF56935">
    <property type="entry name" value="Porins"/>
    <property type="match status" value="1"/>
</dbReference>
<protein>
    <submittedName>
        <fullName evidence="10">TonB-dependent receptor</fullName>
    </submittedName>
</protein>
<dbReference type="EMBL" id="QVQT01000005">
    <property type="protein sequence ID" value="RFU15627.1"/>
    <property type="molecule type" value="Genomic_DNA"/>
</dbReference>
<dbReference type="InterPro" id="IPR039426">
    <property type="entry name" value="TonB-dep_rcpt-like"/>
</dbReference>
<evidence type="ECO:0000256" key="7">
    <source>
        <dbReference type="SAM" id="MobiDB-lite"/>
    </source>
</evidence>
<feature type="signal peptide" evidence="8">
    <location>
        <begin position="1"/>
        <end position="31"/>
    </location>
</feature>
<dbReference type="Gene3D" id="2.60.40.1120">
    <property type="entry name" value="Carboxypeptidase-like, regulatory domain"/>
    <property type="match status" value="1"/>
</dbReference>
<dbReference type="PANTHER" id="PTHR30069:SF46">
    <property type="entry name" value="OAR PROTEIN"/>
    <property type="match status" value="1"/>
</dbReference>
<dbReference type="SUPFAM" id="SSF49464">
    <property type="entry name" value="Carboxypeptidase regulatory domain-like"/>
    <property type="match status" value="1"/>
</dbReference>
<dbReference type="InterPro" id="IPR036942">
    <property type="entry name" value="Beta-barrel_TonB_sf"/>
</dbReference>
<organism evidence="10 11">
    <name type="scientific">Paracidobacterium acidisoli</name>
    <dbReference type="NCBI Taxonomy" id="2303751"/>
    <lineage>
        <taxon>Bacteria</taxon>
        <taxon>Pseudomonadati</taxon>
        <taxon>Acidobacteriota</taxon>
        <taxon>Terriglobia</taxon>
        <taxon>Terriglobales</taxon>
        <taxon>Acidobacteriaceae</taxon>
        <taxon>Paracidobacterium</taxon>
    </lineage>
</organism>
<dbReference type="PANTHER" id="PTHR30069">
    <property type="entry name" value="TONB-DEPENDENT OUTER MEMBRANE RECEPTOR"/>
    <property type="match status" value="1"/>
</dbReference>
<evidence type="ECO:0000256" key="8">
    <source>
        <dbReference type="SAM" id="SignalP"/>
    </source>
</evidence>
<feature type="region of interest" description="Disordered" evidence="7">
    <location>
        <begin position="176"/>
        <end position="206"/>
    </location>
</feature>
<keyword evidence="11" id="KW-1185">Reference proteome</keyword>
<evidence type="ECO:0000256" key="2">
    <source>
        <dbReference type="ARBA" id="ARBA00022448"/>
    </source>
</evidence>
<dbReference type="Pfam" id="PF13620">
    <property type="entry name" value="CarboxypepD_reg"/>
    <property type="match status" value="1"/>
</dbReference>
<name>A0A372IL17_9BACT</name>
<evidence type="ECO:0000313" key="11">
    <source>
        <dbReference type="Proteomes" id="UP000264702"/>
    </source>
</evidence>
<keyword evidence="8" id="KW-0732">Signal</keyword>
<evidence type="ECO:0000256" key="3">
    <source>
        <dbReference type="ARBA" id="ARBA00022452"/>
    </source>
</evidence>
<keyword evidence="5" id="KW-0472">Membrane</keyword>
<sequence>MRFTTGFRTKALFHTLALLSAICLIPALAHAQYRTSIQGVVTDSTGAVVPGATLTLVDTGTNETQVRTSDASGVYNFNALPADVFTLTVTKDGFQKRVLDKLQLIPEQANSVNVTLDVGTSTQTVTVDASTAPALDTETANNGRTISDTEVQHMPVYERDPTSLIRLAPGVLADGSQQAGGGGFQAPGTQTNASSGGGGNLGHSSSIFASENGASASANGGQYDTNGYTVDGISTVSAVWGGSTVITPSEDSVANIQIVTNAYDAENGRFSGALTEITSKSGTNNFHGSLFAQITRPGLNAYQRWNGPQSATAVGPDGTRLTPEARGLLRDSDRYNQWGGSIGGPIWKNRLFAFFSYEGQSQNVPVPTTAWFPTSALTSLAPANSIASTYLNFPAASPLGTVIAATTCKDAGLTEGTNCRTIAGQGLNIGSPLTNGLGKQDLSYVNNSDPGVGNGLSNVPDIAEYSIQNPTSSDFKQYNGRLDADVTGRDHASFAIYWVPAATTTSNGGLGYQLYHHDQINDAFSVIWNHTFTPTFLNEARANAAGWRYNELASNPQAPFGLPQDTVMQIGSANLGKIGVQSPNHLDQWTYGYKDVATKVLNTQTMKFGFDYTRLNYLVDPISAPSFTFYNLWDFMNDAPEAECCNFQATTGLPGGYRNDNRENMYGIFFQDDWKARPNLTLSAGLRYSYFGPLTDKDNNMGVLAFGGGTSLLTGITIRPGIGAWKAQKLNFGPQFGFNWSPAAFHDKMVVRGGYGLNYNQEQIATANANDNNPPGYSSVPGSSTSPANINPNILYQVSSSSTNIFGYPPNPHTITTFNSAGLPTAGNANLSALPGRMPTEYTHHYSLDIEWDLGHAWVATLGYTGSTSRHLLYNYDATALGQLTGAPQNPLVNSVNTFGSSGKSNNNMMLAGLKHQFSHTFSVDAQFTWAHSMDTNSGPYYRDPYLYNPAFAVGRSAFDINKSFKLFGVWQPVLFHSGHAWAEKMAGGWTLSGIMTLHTGYGWNPVYQAPHQFYCSTCQYGYQNLRPYYLGGGGHNTSNKAFQTGTNFSNPGAANTGTNNDQFINNYFLMPNYSADITDNPGQTADVIPPPGIGRNVFPGPGYRDIDFTFAKAFGLPKMPVLGENAKFEIKANMLNAFNLLNLVGGGEDIIGAGIVNNVGSPNFGEAQKALGSRSIDFQGRFSF</sequence>
<keyword evidence="10" id="KW-0675">Receptor</keyword>
<keyword evidence="3" id="KW-1134">Transmembrane beta strand</keyword>
<dbReference type="GO" id="GO:0009279">
    <property type="term" value="C:cell outer membrane"/>
    <property type="evidence" value="ECO:0007669"/>
    <property type="project" value="UniProtKB-SubCell"/>
</dbReference>
<dbReference type="Gene3D" id="2.40.170.20">
    <property type="entry name" value="TonB-dependent receptor, beta-barrel domain"/>
    <property type="match status" value="1"/>
</dbReference>
<comment type="subcellular location">
    <subcellularLocation>
        <location evidence="1">Cell outer membrane</location>
        <topology evidence="1">Multi-pass membrane protein</topology>
    </subcellularLocation>
</comment>
<evidence type="ECO:0000256" key="6">
    <source>
        <dbReference type="ARBA" id="ARBA00023237"/>
    </source>
</evidence>
<dbReference type="Proteomes" id="UP000264702">
    <property type="component" value="Unassembled WGS sequence"/>
</dbReference>
<keyword evidence="6" id="KW-0998">Cell outer membrane</keyword>
<evidence type="ECO:0000256" key="4">
    <source>
        <dbReference type="ARBA" id="ARBA00022692"/>
    </source>
</evidence>
<dbReference type="InterPro" id="IPR057601">
    <property type="entry name" value="Oar-like_b-barrel"/>
</dbReference>
<reference evidence="10 11" key="1">
    <citation type="submission" date="2018-08" db="EMBL/GenBank/DDBJ databases">
        <title>Acidipila sp. 4G-K13, an acidobacterium isolated from forest soil.</title>
        <authorList>
            <person name="Gao Z.-H."/>
            <person name="Qiu L.-H."/>
        </authorList>
    </citation>
    <scope>NUCLEOTIDE SEQUENCE [LARGE SCALE GENOMIC DNA]</scope>
    <source>
        <strain evidence="10 11">4G-K13</strain>
    </source>
</reference>
<dbReference type="GO" id="GO:0044718">
    <property type="term" value="P:siderophore transmembrane transport"/>
    <property type="evidence" value="ECO:0007669"/>
    <property type="project" value="TreeGrafter"/>
</dbReference>
<proteinExistence type="predicted"/>
<dbReference type="GO" id="GO:0015344">
    <property type="term" value="F:siderophore uptake transmembrane transporter activity"/>
    <property type="evidence" value="ECO:0007669"/>
    <property type="project" value="TreeGrafter"/>
</dbReference>
<dbReference type="InterPro" id="IPR008969">
    <property type="entry name" value="CarboxyPept-like_regulatory"/>
</dbReference>
<feature type="chain" id="PRO_5016920414" evidence="8">
    <location>
        <begin position="32"/>
        <end position="1185"/>
    </location>
</feature>
<accession>A0A372IL17</accession>
<dbReference type="OrthoDB" id="97893at2"/>
<evidence type="ECO:0000259" key="9">
    <source>
        <dbReference type="Pfam" id="PF25183"/>
    </source>
</evidence>
<keyword evidence="2" id="KW-0813">Transport</keyword>
<dbReference type="AlphaFoldDB" id="A0A372IL17"/>
<gene>
    <name evidence="10" type="ORF">D0Y96_14295</name>
</gene>
<dbReference type="RefSeq" id="WP_117301174.1">
    <property type="nucleotide sequence ID" value="NZ_QVQT02000005.1"/>
</dbReference>
<evidence type="ECO:0000313" key="10">
    <source>
        <dbReference type="EMBL" id="RFU15627.1"/>
    </source>
</evidence>
<keyword evidence="4" id="KW-0812">Transmembrane</keyword>
<dbReference type="Pfam" id="PF25183">
    <property type="entry name" value="OMP_b-brl_4"/>
    <property type="match status" value="1"/>
</dbReference>
<comment type="caution">
    <text evidence="10">The sequence shown here is derived from an EMBL/GenBank/DDBJ whole genome shotgun (WGS) entry which is preliminary data.</text>
</comment>
<evidence type="ECO:0000256" key="1">
    <source>
        <dbReference type="ARBA" id="ARBA00004571"/>
    </source>
</evidence>